<dbReference type="PANTHER" id="PTHR47775:SF1">
    <property type="entry name" value="BUD SITE SELECTION PROTEIN 14"/>
    <property type="match status" value="1"/>
</dbReference>
<comment type="caution">
    <text evidence="6">The sequence shown here is derived from an EMBL/GenBank/DDBJ whole genome shotgun (WGS) entry which is preliminary data.</text>
</comment>
<accession>A0AAD5X047</accession>
<keyword evidence="7" id="KW-1185">Reference proteome</keyword>
<dbReference type="Proteomes" id="UP001212841">
    <property type="component" value="Unassembled WGS sequence"/>
</dbReference>
<protein>
    <recommendedName>
        <fullName evidence="8">SH3 domain-containing protein</fullName>
    </recommendedName>
</protein>
<dbReference type="SUPFAM" id="SSF54236">
    <property type="entry name" value="Ubiquitin-like"/>
    <property type="match status" value="1"/>
</dbReference>
<dbReference type="SUPFAM" id="SSF50044">
    <property type="entry name" value="SH3-domain"/>
    <property type="match status" value="1"/>
</dbReference>
<dbReference type="EMBL" id="JADGJD010001781">
    <property type="protein sequence ID" value="KAJ3037945.1"/>
    <property type="molecule type" value="Genomic_DNA"/>
</dbReference>
<dbReference type="AlphaFoldDB" id="A0AAD5X047"/>
<dbReference type="InterPro" id="IPR000159">
    <property type="entry name" value="RA_dom"/>
</dbReference>
<evidence type="ECO:0000259" key="4">
    <source>
        <dbReference type="PROSITE" id="PS50002"/>
    </source>
</evidence>
<dbReference type="SMART" id="SM00326">
    <property type="entry name" value="SH3"/>
    <property type="match status" value="1"/>
</dbReference>
<feature type="compositionally biased region" description="Low complexity" evidence="3">
    <location>
        <begin position="139"/>
        <end position="154"/>
    </location>
</feature>
<dbReference type="GO" id="GO:0007165">
    <property type="term" value="P:signal transduction"/>
    <property type="evidence" value="ECO:0007669"/>
    <property type="project" value="InterPro"/>
</dbReference>
<dbReference type="GO" id="GO:0030950">
    <property type="term" value="P:establishment or maintenance of actin cytoskeleton polarity"/>
    <property type="evidence" value="ECO:0007669"/>
    <property type="project" value="TreeGrafter"/>
</dbReference>
<dbReference type="Pfam" id="PF00018">
    <property type="entry name" value="SH3_1"/>
    <property type="match status" value="1"/>
</dbReference>
<reference evidence="6" key="1">
    <citation type="submission" date="2020-05" db="EMBL/GenBank/DDBJ databases">
        <title>Phylogenomic resolution of chytrid fungi.</title>
        <authorList>
            <person name="Stajich J.E."/>
            <person name="Amses K."/>
            <person name="Simmons R."/>
            <person name="Seto K."/>
            <person name="Myers J."/>
            <person name="Bonds A."/>
            <person name="Quandt C.A."/>
            <person name="Barry K."/>
            <person name="Liu P."/>
            <person name="Grigoriev I."/>
            <person name="Longcore J.E."/>
            <person name="James T.Y."/>
        </authorList>
    </citation>
    <scope>NUCLEOTIDE SEQUENCE</scope>
    <source>
        <strain evidence="6">JEL0318</strain>
    </source>
</reference>
<gene>
    <name evidence="6" type="ORF">HK097_003335</name>
</gene>
<feature type="region of interest" description="Disordered" evidence="3">
    <location>
        <begin position="129"/>
        <end position="156"/>
    </location>
</feature>
<evidence type="ECO:0000256" key="2">
    <source>
        <dbReference type="PROSITE-ProRule" id="PRU00192"/>
    </source>
</evidence>
<evidence type="ECO:0000256" key="1">
    <source>
        <dbReference type="ARBA" id="ARBA00022443"/>
    </source>
</evidence>
<dbReference type="Gene3D" id="2.30.30.40">
    <property type="entry name" value="SH3 Domains"/>
    <property type="match status" value="1"/>
</dbReference>
<proteinExistence type="predicted"/>
<dbReference type="PROSITE" id="PS50002">
    <property type="entry name" value="SH3"/>
    <property type="match status" value="1"/>
</dbReference>
<dbReference type="Gene3D" id="3.10.20.90">
    <property type="entry name" value="Phosphatidylinositol 3-kinase Catalytic Subunit, Chain A, domain 1"/>
    <property type="match status" value="1"/>
</dbReference>
<organism evidence="6 7">
    <name type="scientific">Rhizophlyctis rosea</name>
    <dbReference type="NCBI Taxonomy" id="64517"/>
    <lineage>
        <taxon>Eukaryota</taxon>
        <taxon>Fungi</taxon>
        <taxon>Fungi incertae sedis</taxon>
        <taxon>Chytridiomycota</taxon>
        <taxon>Chytridiomycota incertae sedis</taxon>
        <taxon>Chytridiomycetes</taxon>
        <taxon>Rhizophlyctidales</taxon>
        <taxon>Rhizophlyctidaceae</taxon>
        <taxon>Rhizophlyctis</taxon>
    </lineage>
</organism>
<dbReference type="InterPro" id="IPR029071">
    <property type="entry name" value="Ubiquitin-like_domsf"/>
</dbReference>
<evidence type="ECO:0000259" key="5">
    <source>
        <dbReference type="PROSITE" id="PS50200"/>
    </source>
</evidence>
<dbReference type="SMART" id="SM00314">
    <property type="entry name" value="RA"/>
    <property type="match status" value="1"/>
</dbReference>
<evidence type="ECO:0000256" key="3">
    <source>
        <dbReference type="SAM" id="MobiDB-lite"/>
    </source>
</evidence>
<evidence type="ECO:0000313" key="7">
    <source>
        <dbReference type="Proteomes" id="UP001212841"/>
    </source>
</evidence>
<evidence type="ECO:0000313" key="6">
    <source>
        <dbReference type="EMBL" id="KAJ3037945.1"/>
    </source>
</evidence>
<dbReference type="PANTHER" id="PTHR47775">
    <property type="entry name" value="BUD SITE SELECTION PROTEIN 14"/>
    <property type="match status" value="1"/>
</dbReference>
<feature type="domain" description="Ras-associating" evidence="5">
    <location>
        <begin position="209"/>
        <end position="290"/>
    </location>
</feature>
<dbReference type="Pfam" id="PF00788">
    <property type="entry name" value="RA"/>
    <property type="match status" value="2"/>
</dbReference>
<dbReference type="InterPro" id="IPR001452">
    <property type="entry name" value="SH3_domain"/>
</dbReference>
<dbReference type="PROSITE" id="PS50200">
    <property type="entry name" value="RA"/>
    <property type="match status" value="1"/>
</dbReference>
<dbReference type="GO" id="GO:0015630">
    <property type="term" value="C:microtubule cytoskeleton"/>
    <property type="evidence" value="ECO:0007669"/>
    <property type="project" value="TreeGrafter"/>
</dbReference>
<feature type="compositionally biased region" description="Acidic residues" evidence="3">
    <location>
        <begin position="129"/>
        <end position="138"/>
    </location>
</feature>
<dbReference type="GO" id="GO:0051286">
    <property type="term" value="C:cell tip"/>
    <property type="evidence" value="ECO:0007669"/>
    <property type="project" value="TreeGrafter"/>
</dbReference>
<dbReference type="GO" id="GO:0008104">
    <property type="term" value="P:intracellular protein localization"/>
    <property type="evidence" value="ECO:0007669"/>
    <property type="project" value="TreeGrafter"/>
</dbReference>
<keyword evidence="1 2" id="KW-0728">SH3 domain</keyword>
<evidence type="ECO:0008006" key="8">
    <source>
        <dbReference type="Google" id="ProtNLM"/>
    </source>
</evidence>
<feature type="domain" description="SH3" evidence="4">
    <location>
        <begin position="17"/>
        <end position="78"/>
    </location>
</feature>
<sequence length="407" mass="45655">MDDDDVDAVFAPIDEPIDFGLVYALHTFVANLEGQVCVLKGDSLELLDDSNSYWWLVKCIKTDEIGYIPAENVETPFERLARLNKHRNVAVTVVQGEDFIIAEQQAQAARDNPTRRNVIFSEHNEEIFETTDDEDYDESSVVSSQPSSLVTQSPKGRLDPPAKMGFFSKLLKRGSSKKKVETPPKHVEKVQTQPEPANVVHAETANQEPINVLRIFAGNVDLKATFKTVALTHHMTARELLGSALKRFRVTGATPDDWYLTVLHMDSQEKRLKEDELVFKTLEELRHKSLPGIGDFSHLARAVVSDGKISTVRMNDDNIIKVIINKQLNLFEKNYHLMRVLLYADDDPTGKMRQYKTVGVGSDATVEEVVQLAVKKFKLPNVEGFTFTLASNIKGEGEEGCLVELSL</sequence>
<dbReference type="InterPro" id="IPR053039">
    <property type="entry name" value="Polarity_Bud-Selection_Reg"/>
</dbReference>
<name>A0AAD5X047_9FUNG</name>
<dbReference type="InterPro" id="IPR036028">
    <property type="entry name" value="SH3-like_dom_sf"/>
</dbReference>